<dbReference type="GO" id="GO:0034657">
    <property type="term" value="C:GID complex"/>
    <property type="evidence" value="ECO:0007669"/>
    <property type="project" value="TreeGrafter"/>
</dbReference>
<evidence type="ECO:0008006" key="11">
    <source>
        <dbReference type="Google" id="ProtNLM"/>
    </source>
</evidence>
<comment type="subcellular location">
    <subcellularLocation>
        <location evidence="1">Cytoplasm</location>
    </subcellularLocation>
</comment>
<dbReference type="GO" id="GO:0005737">
    <property type="term" value="C:cytoplasm"/>
    <property type="evidence" value="ECO:0007669"/>
    <property type="project" value="UniProtKB-SubCell"/>
</dbReference>
<dbReference type="AlphaFoldDB" id="A0A7S3GK55"/>
<keyword evidence="4 6" id="KW-0863">Zinc-finger</keyword>
<feature type="zinc finger region" description="RING-Gid-type" evidence="6">
    <location>
        <begin position="292"/>
        <end position="361"/>
    </location>
</feature>
<accession>A0A7S3GK55</accession>
<reference evidence="10" key="1">
    <citation type="submission" date="2021-01" db="EMBL/GenBank/DDBJ databases">
        <authorList>
            <person name="Corre E."/>
            <person name="Pelletier E."/>
            <person name="Niang G."/>
            <person name="Scheremetjew M."/>
            <person name="Finn R."/>
            <person name="Kale V."/>
            <person name="Holt S."/>
            <person name="Cochrane G."/>
            <person name="Meng A."/>
            <person name="Brown T."/>
            <person name="Cohen L."/>
        </authorList>
    </citation>
    <scope>NUCLEOTIDE SEQUENCE</scope>
    <source>
        <strain evidence="10">NIES-2562</strain>
    </source>
</reference>
<dbReference type="GO" id="GO:0061630">
    <property type="term" value="F:ubiquitin protein ligase activity"/>
    <property type="evidence" value="ECO:0007669"/>
    <property type="project" value="InterPro"/>
</dbReference>
<dbReference type="InterPro" id="IPR024964">
    <property type="entry name" value="CTLH/CRA"/>
</dbReference>
<evidence type="ECO:0000259" key="9">
    <source>
        <dbReference type="PROSITE" id="PS51867"/>
    </source>
</evidence>
<feature type="coiled-coil region" evidence="7">
    <location>
        <begin position="44"/>
        <end position="71"/>
    </location>
</feature>
<dbReference type="CDD" id="cd16659">
    <property type="entry name" value="RING-Ubox_Emp"/>
    <property type="match status" value="1"/>
</dbReference>
<feature type="domain" description="CTLH" evidence="8">
    <location>
        <begin position="140"/>
        <end position="197"/>
    </location>
</feature>
<dbReference type="InterPro" id="IPR044063">
    <property type="entry name" value="ZF_RING_GID"/>
</dbReference>
<dbReference type="PANTHER" id="PTHR12170:SF2">
    <property type="entry name" value="E3 UBIQUITIN-PROTEIN TRANSFERASE MAEA"/>
    <property type="match status" value="1"/>
</dbReference>
<evidence type="ECO:0000256" key="7">
    <source>
        <dbReference type="SAM" id="Coils"/>
    </source>
</evidence>
<dbReference type="SMART" id="SM00757">
    <property type="entry name" value="CRA"/>
    <property type="match status" value="1"/>
</dbReference>
<keyword evidence="7" id="KW-0175">Coiled coil</keyword>
<dbReference type="PANTHER" id="PTHR12170">
    <property type="entry name" value="MACROPHAGE ERYTHROBLAST ATTACHER-RELATED"/>
    <property type="match status" value="1"/>
</dbReference>
<evidence type="ECO:0000256" key="6">
    <source>
        <dbReference type="PROSITE-ProRule" id="PRU01215"/>
    </source>
</evidence>
<evidence type="ECO:0000259" key="8">
    <source>
        <dbReference type="PROSITE" id="PS50897"/>
    </source>
</evidence>
<dbReference type="InterPro" id="IPR013144">
    <property type="entry name" value="CRA_dom"/>
</dbReference>
<dbReference type="GO" id="GO:0008270">
    <property type="term" value="F:zinc ion binding"/>
    <property type="evidence" value="ECO:0007669"/>
    <property type="project" value="UniProtKB-KW"/>
</dbReference>
<organism evidence="10">
    <name type="scientific">Palpitomonas bilix</name>
    <dbReference type="NCBI Taxonomy" id="652834"/>
    <lineage>
        <taxon>Eukaryota</taxon>
        <taxon>Eukaryota incertae sedis</taxon>
    </lineage>
</organism>
<sequence length="376" mass="42582">MEAEHSLLKSQYEILNRSVRTSQKLMDRDVNVLKKAAKQPWGTKEEAVQKLDKLIARLEGLQSKVEQADREEDKIVDMLQSRVEYLKKVASAKEEKEKSDATRMIAERLVGSFLLEEGFVEVAESLNNRASQPGLLDINIYKEAQAVIAGLAEHSCKAGLAWCALNSSKLKKSKSVFEFNLRLQEYIELVREDKEAEAIKYAQSFFPPFAEACLDDISFAMGLVIFKGKKVGDYHRLLDESRWEFLREEFEDEISTVYSLPDRPLLLTHLHAGLSALKTPACTEEEETNVNCPSCAQPYQTMAQYLPVPARSHSRLVCRVSGKVMDSDNPPMALPNGMVYSKEVLEKMAEQHGGFVTCPRTQETFHIDTVRKVFIL</sequence>
<dbReference type="GO" id="GO:0043161">
    <property type="term" value="P:proteasome-mediated ubiquitin-dependent protein catabolic process"/>
    <property type="evidence" value="ECO:0007669"/>
    <property type="project" value="InterPro"/>
</dbReference>
<keyword evidence="2" id="KW-0963">Cytoplasm</keyword>
<evidence type="ECO:0000313" key="10">
    <source>
        <dbReference type="EMBL" id="CAE0268794.1"/>
    </source>
</evidence>
<evidence type="ECO:0000256" key="1">
    <source>
        <dbReference type="ARBA" id="ARBA00004496"/>
    </source>
</evidence>
<dbReference type="Pfam" id="PF10607">
    <property type="entry name" value="CTLH"/>
    <property type="match status" value="1"/>
</dbReference>
<protein>
    <recommendedName>
        <fullName evidence="11">Macrophage erythroblast attacher</fullName>
    </recommendedName>
</protein>
<dbReference type="PROSITE" id="PS51867">
    <property type="entry name" value="ZF_RING_GID"/>
    <property type="match status" value="1"/>
</dbReference>
<proteinExistence type="predicted"/>
<evidence type="ECO:0000256" key="5">
    <source>
        <dbReference type="ARBA" id="ARBA00022833"/>
    </source>
</evidence>
<gene>
    <name evidence="10" type="ORF">PBIL07802_LOCUS31144</name>
</gene>
<dbReference type="SUPFAM" id="SSF57850">
    <property type="entry name" value="RING/U-box"/>
    <property type="match status" value="1"/>
</dbReference>
<keyword evidence="3" id="KW-0479">Metal-binding</keyword>
<dbReference type="PROSITE" id="PS50897">
    <property type="entry name" value="CTLH"/>
    <property type="match status" value="1"/>
</dbReference>
<dbReference type="InterPro" id="IPR045098">
    <property type="entry name" value="Fyv10_fam"/>
</dbReference>
<dbReference type="GO" id="GO:0005634">
    <property type="term" value="C:nucleus"/>
    <property type="evidence" value="ECO:0007669"/>
    <property type="project" value="TreeGrafter"/>
</dbReference>
<dbReference type="InterPro" id="IPR006595">
    <property type="entry name" value="CTLH_C"/>
</dbReference>
<evidence type="ECO:0000256" key="2">
    <source>
        <dbReference type="ARBA" id="ARBA00022490"/>
    </source>
</evidence>
<dbReference type="EMBL" id="HBIB01047372">
    <property type="protein sequence ID" value="CAE0268794.1"/>
    <property type="molecule type" value="Transcribed_RNA"/>
</dbReference>
<evidence type="ECO:0000256" key="4">
    <source>
        <dbReference type="ARBA" id="ARBA00022771"/>
    </source>
</evidence>
<evidence type="ECO:0000256" key="3">
    <source>
        <dbReference type="ARBA" id="ARBA00022723"/>
    </source>
</evidence>
<feature type="domain" description="RING-Gid-type" evidence="9">
    <location>
        <begin position="292"/>
        <end position="361"/>
    </location>
</feature>
<name>A0A7S3GK55_9EUKA</name>
<dbReference type="SMART" id="SM00668">
    <property type="entry name" value="CTLH"/>
    <property type="match status" value="1"/>
</dbReference>
<keyword evidence="5" id="KW-0862">Zinc</keyword>